<dbReference type="KEGG" id="mca:MCA2631"/>
<feature type="compositionally biased region" description="Basic and acidic residues" evidence="1">
    <location>
        <begin position="11"/>
        <end position="30"/>
    </location>
</feature>
<evidence type="ECO:0000256" key="1">
    <source>
        <dbReference type="SAM" id="MobiDB-lite"/>
    </source>
</evidence>
<accession>Q604B5</accession>
<reference evidence="2 3" key="1">
    <citation type="journal article" date="2004" name="PLoS Biol.">
        <title>Genomic insights into methanotrophy: the complete genome sequence of Methylococcus capsulatus (Bath).</title>
        <authorList>
            <person name="Ward N.L."/>
            <person name="Larsen O."/>
            <person name="Sakwa J."/>
            <person name="Bruseth L."/>
            <person name="Khouri H.M."/>
            <person name="Durkin A.S."/>
            <person name="Dimitrov G."/>
            <person name="Jiang L."/>
            <person name="Scanlan D."/>
            <person name="Kang K.H."/>
            <person name="Lewis M.R."/>
            <person name="Nelson K.E."/>
            <person name="Methe B.A."/>
            <person name="Wu M."/>
            <person name="Heidelberg J.F."/>
            <person name="Paulsen I.T."/>
            <person name="Fouts D.E."/>
            <person name="Ravel J."/>
            <person name="Tettelin H."/>
            <person name="Ren Q."/>
            <person name="Read T.D."/>
            <person name="DeBoy R.T."/>
            <person name="Seshadri R."/>
            <person name="Salzberg S.L."/>
            <person name="Jensen H.B."/>
            <person name="Birkeland N.K."/>
            <person name="Nelson W.C."/>
            <person name="Dodson R.J."/>
            <person name="Grindhaug S.H."/>
            <person name="Holt I.E."/>
            <person name="Eidhammer I."/>
            <person name="Jonasen I."/>
            <person name="Vanaken S."/>
            <person name="Utterback T.R."/>
            <person name="Feldblyum T.V."/>
            <person name="Fraser C.M."/>
            <person name="Lillehaug J.R."/>
            <person name="Eisen J.A."/>
        </authorList>
    </citation>
    <scope>NUCLEOTIDE SEQUENCE [LARGE SCALE GENOMIC DNA]</scope>
    <source>
        <strain evidence="3">ATCC 33009 / NCIMB 11132 / Bath</strain>
    </source>
</reference>
<proteinExistence type="predicted"/>
<name>Q604B5_METCA</name>
<dbReference type="Proteomes" id="UP000006821">
    <property type="component" value="Chromosome"/>
</dbReference>
<organism evidence="2 3">
    <name type="scientific">Methylococcus capsulatus (strain ATCC 33009 / NCIMB 11132 / Bath)</name>
    <dbReference type="NCBI Taxonomy" id="243233"/>
    <lineage>
        <taxon>Bacteria</taxon>
        <taxon>Pseudomonadati</taxon>
        <taxon>Pseudomonadota</taxon>
        <taxon>Gammaproteobacteria</taxon>
        <taxon>Methylococcales</taxon>
        <taxon>Methylococcaceae</taxon>
        <taxon>Methylococcus</taxon>
    </lineage>
</organism>
<evidence type="ECO:0000313" key="2">
    <source>
        <dbReference type="EMBL" id="AAU91268.1"/>
    </source>
</evidence>
<dbReference type="HOGENOM" id="CLU_2523699_0_0_6"/>
<gene>
    <name evidence="2" type="ordered locus">MCA2631</name>
</gene>
<protein>
    <submittedName>
        <fullName evidence="2">Uncharacterized protein</fullName>
    </submittedName>
</protein>
<dbReference type="AlphaFoldDB" id="Q604B5"/>
<sequence>MASGSYHGPQRKTENREALSGRERRSDGVRVRKAPPGNRANIGVAGEKKGQPRTVGLGVLVEAAGIEPASANPLPSVLHAYPLY</sequence>
<dbReference type="EMBL" id="AE017282">
    <property type="protein sequence ID" value="AAU91268.1"/>
    <property type="molecule type" value="Genomic_DNA"/>
</dbReference>
<dbReference type="STRING" id="243233.MCA2631"/>
<evidence type="ECO:0000313" key="3">
    <source>
        <dbReference type="Proteomes" id="UP000006821"/>
    </source>
</evidence>
<feature type="region of interest" description="Disordered" evidence="1">
    <location>
        <begin position="1"/>
        <end position="51"/>
    </location>
</feature>